<dbReference type="EMBL" id="BAAAFH010000003">
    <property type="protein sequence ID" value="GAA0874598.1"/>
    <property type="molecule type" value="Genomic_DNA"/>
</dbReference>
<gene>
    <name evidence="1" type="ORF">GCM10009118_10060</name>
</gene>
<evidence type="ECO:0000313" key="2">
    <source>
        <dbReference type="Proteomes" id="UP001501126"/>
    </source>
</evidence>
<protein>
    <submittedName>
        <fullName evidence="1">Uncharacterized protein</fullName>
    </submittedName>
</protein>
<dbReference type="Proteomes" id="UP001501126">
    <property type="component" value="Unassembled WGS sequence"/>
</dbReference>
<reference evidence="2" key="1">
    <citation type="journal article" date="2019" name="Int. J. Syst. Evol. Microbiol.">
        <title>The Global Catalogue of Microorganisms (GCM) 10K type strain sequencing project: providing services to taxonomists for standard genome sequencing and annotation.</title>
        <authorList>
            <consortium name="The Broad Institute Genomics Platform"/>
            <consortium name="The Broad Institute Genome Sequencing Center for Infectious Disease"/>
            <person name="Wu L."/>
            <person name="Ma J."/>
        </authorList>
    </citation>
    <scope>NUCLEOTIDE SEQUENCE [LARGE SCALE GENOMIC DNA]</scope>
    <source>
        <strain evidence="2">JCM 16083</strain>
    </source>
</reference>
<keyword evidence="2" id="KW-1185">Reference proteome</keyword>
<accession>A0ABP3Y1T3</accession>
<comment type="caution">
    <text evidence="1">The sequence shown here is derived from an EMBL/GenBank/DDBJ whole genome shotgun (WGS) entry which is preliminary data.</text>
</comment>
<proteinExistence type="predicted"/>
<organism evidence="1 2">
    <name type="scientific">Wandonia haliotis</name>
    <dbReference type="NCBI Taxonomy" id="574963"/>
    <lineage>
        <taxon>Bacteria</taxon>
        <taxon>Pseudomonadati</taxon>
        <taxon>Bacteroidota</taxon>
        <taxon>Flavobacteriia</taxon>
        <taxon>Flavobacteriales</taxon>
        <taxon>Crocinitomicaceae</taxon>
        <taxon>Wandonia</taxon>
    </lineage>
</organism>
<evidence type="ECO:0000313" key="1">
    <source>
        <dbReference type="EMBL" id="GAA0874598.1"/>
    </source>
</evidence>
<name>A0ABP3Y1T3_9FLAO</name>
<sequence length="63" mass="7405">MLPDYGQGATQMFSQRNNPYCELLQIQSSKYEYYNCEKQKYFVIILVLVNNNQPIGERSCSVF</sequence>